<protein>
    <submittedName>
        <fullName evidence="1">Uncharacterized protein</fullName>
    </submittedName>
</protein>
<reference evidence="1" key="1">
    <citation type="journal article" date="2015" name="Genome Biol. Evol.">
        <title>Organellar Genomes of White Spruce (Picea glauca): Assembly and Annotation.</title>
        <authorList>
            <person name="Jackman S.D."/>
            <person name="Warren R.L."/>
            <person name="Gibb E.A."/>
            <person name="Vandervalk B.P."/>
            <person name="Mohamadi H."/>
            <person name="Chu J."/>
            <person name="Raymond A."/>
            <person name="Pleasance S."/>
            <person name="Coope R."/>
            <person name="Wildung M.R."/>
            <person name="Ritland C.E."/>
            <person name="Bousquet J."/>
            <person name="Jones S.J."/>
            <person name="Bohlmann J."/>
            <person name="Birol I."/>
        </authorList>
    </citation>
    <scope>NUCLEOTIDE SEQUENCE [LARGE SCALE GENOMIC DNA]</scope>
    <source>
        <tissue evidence="1">Flushing bud</tissue>
    </source>
</reference>
<gene>
    <name evidence="1" type="ORF">ABT39_MTgene5037</name>
</gene>
<name>A0A101LZ59_PICGL</name>
<proteinExistence type="predicted"/>
<accession>A0A101LZ59</accession>
<sequence>MLKLVVQPGLLAIEQEEMLVNEVLVNLRMELSEGRLKHEGMLVRELGMLRAL</sequence>
<evidence type="ECO:0000313" key="1">
    <source>
        <dbReference type="EMBL" id="KUM48041.1"/>
    </source>
</evidence>
<dbReference type="EMBL" id="LKAM01000006">
    <property type="protein sequence ID" value="KUM48041.1"/>
    <property type="molecule type" value="Genomic_DNA"/>
</dbReference>
<geneLocation type="mitochondrion" evidence="1"/>
<dbReference type="AlphaFoldDB" id="A0A101LZ59"/>
<organism evidence="1">
    <name type="scientific">Picea glauca</name>
    <name type="common">White spruce</name>
    <name type="synonym">Pinus glauca</name>
    <dbReference type="NCBI Taxonomy" id="3330"/>
    <lineage>
        <taxon>Eukaryota</taxon>
        <taxon>Viridiplantae</taxon>
        <taxon>Streptophyta</taxon>
        <taxon>Embryophyta</taxon>
        <taxon>Tracheophyta</taxon>
        <taxon>Spermatophyta</taxon>
        <taxon>Pinopsida</taxon>
        <taxon>Pinidae</taxon>
        <taxon>Conifers I</taxon>
        <taxon>Pinales</taxon>
        <taxon>Pinaceae</taxon>
        <taxon>Picea</taxon>
    </lineage>
</organism>
<comment type="caution">
    <text evidence="1">The sequence shown here is derived from an EMBL/GenBank/DDBJ whole genome shotgun (WGS) entry which is preliminary data.</text>
</comment>
<keyword evidence="1" id="KW-0496">Mitochondrion</keyword>